<dbReference type="InterPro" id="IPR013320">
    <property type="entry name" value="ConA-like_dom_sf"/>
</dbReference>
<dbReference type="Pfam" id="PF13385">
    <property type="entry name" value="Laminin_G_3"/>
    <property type="match status" value="1"/>
</dbReference>
<dbReference type="Gene3D" id="2.60.120.200">
    <property type="match status" value="1"/>
</dbReference>
<organism evidence="1">
    <name type="scientific">Eutreptiella gymnastica</name>
    <dbReference type="NCBI Taxonomy" id="73025"/>
    <lineage>
        <taxon>Eukaryota</taxon>
        <taxon>Discoba</taxon>
        <taxon>Euglenozoa</taxon>
        <taxon>Euglenida</taxon>
        <taxon>Spirocuta</taxon>
        <taxon>Euglenophyceae</taxon>
        <taxon>Eutreptiales</taxon>
        <taxon>Eutreptiaceae</taxon>
        <taxon>Eutreptiella</taxon>
    </lineage>
</organism>
<dbReference type="EMBL" id="HBJA01037368">
    <property type="protein sequence ID" value="CAE0801604.1"/>
    <property type="molecule type" value="Transcribed_RNA"/>
</dbReference>
<name>A0A7S4CN86_9EUGL</name>
<evidence type="ECO:0000313" key="1">
    <source>
        <dbReference type="EMBL" id="CAE0801604.1"/>
    </source>
</evidence>
<proteinExistence type="predicted"/>
<dbReference type="InterPro" id="IPR013783">
    <property type="entry name" value="Ig-like_fold"/>
</dbReference>
<dbReference type="AlphaFoldDB" id="A0A7S4CN86"/>
<sequence length="228" mass="23886">MACTWDASSLTARLYFDGAAVASAQSTGALAAPTSVAVQIGALDGAGGTGRWTGELDELMVWNKTLHPQEAYKLYQGFAIMHADVWCESADGRAGSNMTCRITLRDDFGALVTVPGDCKFHICPLLDGAGNDVQVRSDPVSLGPGVYEVQFTPYGAGDQGIVGVQWEGSVVKEHSYNVTASSQHPAHTEVSCSSVSGAVQCATTLKDEYGNHIGTCVQNFADGSTTCP</sequence>
<reference evidence="1" key="1">
    <citation type="submission" date="2021-01" db="EMBL/GenBank/DDBJ databases">
        <authorList>
            <person name="Corre E."/>
            <person name="Pelletier E."/>
            <person name="Niang G."/>
            <person name="Scheremetjew M."/>
            <person name="Finn R."/>
            <person name="Kale V."/>
            <person name="Holt S."/>
            <person name="Cochrane G."/>
            <person name="Meng A."/>
            <person name="Brown T."/>
            <person name="Cohen L."/>
        </authorList>
    </citation>
    <scope>NUCLEOTIDE SEQUENCE</scope>
    <source>
        <strain evidence="1">CCMP1594</strain>
    </source>
</reference>
<gene>
    <name evidence="1" type="ORF">EGYM00163_LOCUS12725</name>
</gene>
<accession>A0A7S4CN86</accession>
<dbReference type="SUPFAM" id="SSF49899">
    <property type="entry name" value="Concanavalin A-like lectins/glucanases"/>
    <property type="match status" value="1"/>
</dbReference>
<dbReference type="Gene3D" id="2.60.40.10">
    <property type="entry name" value="Immunoglobulins"/>
    <property type="match status" value="1"/>
</dbReference>
<protein>
    <submittedName>
        <fullName evidence="1">Uncharacterized protein</fullName>
    </submittedName>
</protein>